<feature type="compositionally biased region" description="Basic and acidic residues" evidence="4">
    <location>
        <begin position="318"/>
        <end position="327"/>
    </location>
</feature>
<dbReference type="Pfam" id="PF03036">
    <property type="entry name" value="Perilipin"/>
    <property type="match status" value="1"/>
</dbReference>
<feature type="compositionally biased region" description="Basic and acidic residues" evidence="4">
    <location>
        <begin position="365"/>
        <end position="380"/>
    </location>
</feature>
<comment type="caution">
    <text evidence="5">The sequence shown here is derived from an EMBL/GenBank/DDBJ whole genome shotgun (WGS) entry which is preliminary data.</text>
</comment>
<accession>A0AAD8YRR5</accession>
<keyword evidence="6" id="KW-1185">Reference proteome</keyword>
<proteinExistence type="inferred from homology"/>
<name>A0AAD8YRR5_9TELE</name>
<evidence type="ECO:0000256" key="2">
    <source>
        <dbReference type="ARBA" id="ARBA00006311"/>
    </source>
</evidence>
<protein>
    <submittedName>
        <fullName evidence="5">Uncharacterized protein</fullName>
    </submittedName>
</protein>
<evidence type="ECO:0000256" key="1">
    <source>
        <dbReference type="ARBA" id="ARBA00004502"/>
    </source>
</evidence>
<gene>
    <name evidence="5" type="ORF">P4O66_018295</name>
</gene>
<dbReference type="AlphaFoldDB" id="A0AAD8YRR5"/>
<dbReference type="EMBL" id="JAROKS010000026">
    <property type="protein sequence ID" value="KAK1784853.1"/>
    <property type="molecule type" value="Genomic_DNA"/>
</dbReference>
<organism evidence="5 6">
    <name type="scientific">Electrophorus voltai</name>
    <dbReference type="NCBI Taxonomy" id="2609070"/>
    <lineage>
        <taxon>Eukaryota</taxon>
        <taxon>Metazoa</taxon>
        <taxon>Chordata</taxon>
        <taxon>Craniata</taxon>
        <taxon>Vertebrata</taxon>
        <taxon>Euteleostomi</taxon>
        <taxon>Actinopterygii</taxon>
        <taxon>Neopterygii</taxon>
        <taxon>Teleostei</taxon>
        <taxon>Ostariophysi</taxon>
        <taxon>Gymnotiformes</taxon>
        <taxon>Gymnotoidei</taxon>
        <taxon>Gymnotidae</taxon>
        <taxon>Electrophorus</taxon>
    </lineage>
</organism>
<evidence type="ECO:0000256" key="4">
    <source>
        <dbReference type="SAM" id="MobiDB-lite"/>
    </source>
</evidence>
<comment type="similarity">
    <text evidence="2">Belongs to the perilipin family.</text>
</comment>
<dbReference type="GO" id="GO:0006629">
    <property type="term" value="P:lipid metabolic process"/>
    <property type="evidence" value="ECO:0007669"/>
    <property type="project" value="InterPro"/>
</dbReference>
<evidence type="ECO:0000256" key="3">
    <source>
        <dbReference type="ARBA" id="ARBA00022677"/>
    </source>
</evidence>
<sequence length="387" mass="41798">DWSGSEIEESSQDVSGSHRGALHITITIGFFRLVEPHEGFYRMALAKGDPNQLEHSQNVFVRLWNLPHVIITVKVIGRTYTSAKAANMLLSSVCEACEQGVRSAGSLAACTMQPAILILQPQFIAANFLACQVLDHLEEKMLALQYPPAKLAAGMAALMSSVIQSPAVQYILYSKLSRLAEEGTDSALTFSEHLVNYILPATSEEIEEEEAYREQKANSGAAGPKPGIARLGVLVATVCRRAYGQTAAQLQRTRSQGHQLVKSIPSVTPLVDLAKDSTAVLLVAVATARQKVLDSIFPALISGRSPKPTEEILYSEGEGPKAEDTKNPSDCSPPLMSNGTDERASHSHAPAGGSLKDPTELQPSEEVRLHHTEQILEENHPVPPLES</sequence>
<dbReference type="InterPro" id="IPR042998">
    <property type="entry name" value="PLIN1"/>
</dbReference>
<dbReference type="PANTHER" id="PTHR47138:SF1">
    <property type="entry name" value="PERILIPIN-1"/>
    <property type="match status" value="1"/>
</dbReference>
<reference evidence="5" key="1">
    <citation type="submission" date="2023-03" db="EMBL/GenBank/DDBJ databases">
        <title>Electrophorus voltai genome.</title>
        <authorList>
            <person name="Bian C."/>
        </authorList>
    </citation>
    <scope>NUCLEOTIDE SEQUENCE</scope>
    <source>
        <strain evidence="5">CB-2022</strain>
        <tissue evidence="5">Muscle</tissue>
    </source>
</reference>
<dbReference type="Proteomes" id="UP001239994">
    <property type="component" value="Unassembled WGS sequence"/>
</dbReference>
<evidence type="ECO:0000313" key="6">
    <source>
        <dbReference type="Proteomes" id="UP001239994"/>
    </source>
</evidence>
<dbReference type="InterPro" id="IPR004279">
    <property type="entry name" value="Perilipin"/>
</dbReference>
<keyword evidence="3" id="KW-0551">Lipid droplet</keyword>
<feature type="region of interest" description="Disordered" evidence="4">
    <location>
        <begin position="307"/>
        <end position="387"/>
    </location>
</feature>
<dbReference type="GO" id="GO:0005811">
    <property type="term" value="C:lipid droplet"/>
    <property type="evidence" value="ECO:0007669"/>
    <property type="project" value="UniProtKB-SubCell"/>
</dbReference>
<comment type="subcellular location">
    <subcellularLocation>
        <location evidence="1">Lipid droplet</location>
    </subcellularLocation>
</comment>
<feature type="non-terminal residue" evidence="5">
    <location>
        <position position="1"/>
    </location>
</feature>
<dbReference type="PANTHER" id="PTHR47138">
    <property type="entry name" value="PERILIPIN-1"/>
    <property type="match status" value="1"/>
</dbReference>
<evidence type="ECO:0000313" key="5">
    <source>
        <dbReference type="EMBL" id="KAK1784853.1"/>
    </source>
</evidence>